<keyword evidence="3" id="KW-1185">Reference proteome</keyword>
<evidence type="ECO:0000256" key="1">
    <source>
        <dbReference type="SAM" id="Phobius"/>
    </source>
</evidence>
<accession>A0A124IWB4</accession>
<feature type="transmembrane region" description="Helical" evidence="1">
    <location>
        <begin position="20"/>
        <end position="39"/>
    </location>
</feature>
<sequence>MHGNFPLFTFLQGTHESIDLITAALLLAGQLTPSGLFVVPAGMNLSLSGPVLGGVLNEGVTPVAHATLRAIEVLSAVLLIGGALTTVGVYVTAQRASIVLGGPILETPKTRTNIPGVPQKTLYAYQQLILKRFGESWRITKYRNPKTRSKR</sequence>
<keyword evidence="1" id="KW-0472">Membrane</keyword>
<keyword evidence="1" id="KW-1133">Transmembrane helix</keyword>
<dbReference type="RefSeq" id="WP_067712924.1">
    <property type="nucleotide sequence ID" value="NZ_LPVJ01000009.1"/>
</dbReference>
<dbReference type="Proteomes" id="UP000053557">
    <property type="component" value="Unassembled WGS sequence"/>
</dbReference>
<keyword evidence="1" id="KW-0812">Transmembrane</keyword>
<protein>
    <submittedName>
        <fullName evidence="2">Uncharacterized protein</fullName>
    </submittedName>
</protein>
<reference evidence="2 3" key="1">
    <citation type="submission" date="2015-12" db="EMBL/GenBank/DDBJ databases">
        <title>Draft genome sequence of Acidibacillus ferrooxidans ITV001, isolated from a chalcopyrite acid mine drainage site in Brazil.</title>
        <authorList>
            <person name="Dall'Agnol H."/>
            <person name="Nancucheo I."/>
            <person name="Johnson B."/>
            <person name="Oliveira R."/>
            <person name="Leite L."/>
            <person name="Pylro V."/>
            <person name="Nunes G.L."/>
            <person name="Tzotzos G."/>
            <person name="Fernandes G.R."/>
            <person name="Dutra J."/>
            <person name="Orellana S.C."/>
            <person name="Oliveira G."/>
        </authorList>
    </citation>
    <scope>NUCLEOTIDE SEQUENCE [LARGE SCALE GENOMIC DNA]</scope>
    <source>
        <strain evidence="3">ITV01</strain>
    </source>
</reference>
<dbReference type="EMBL" id="LPVJ01000009">
    <property type="protein sequence ID" value="KUO96876.1"/>
    <property type="molecule type" value="Genomic_DNA"/>
</dbReference>
<evidence type="ECO:0000313" key="2">
    <source>
        <dbReference type="EMBL" id="KUO96876.1"/>
    </source>
</evidence>
<comment type="caution">
    <text evidence="2">The sequence shown here is derived from an EMBL/GenBank/DDBJ whole genome shotgun (WGS) entry which is preliminary data.</text>
</comment>
<name>A0A124IWB4_9BACL</name>
<evidence type="ECO:0000313" key="3">
    <source>
        <dbReference type="Proteomes" id="UP000053557"/>
    </source>
</evidence>
<proteinExistence type="predicted"/>
<dbReference type="AlphaFoldDB" id="A0A124IWB4"/>
<gene>
    <name evidence="2" type="ORF">ATW55_08720</name>
</gene>
<organism evidence="2 3">
    <name type="scientific">Ferroacidibacillus organovorans</name>
    <dbReference type="NCBI Taxonomy" id="1765683"/>
    <lineage>
        <taxon>Bacteria</taxon>
        <taxon>Bacillati</taxon>
        <taxon>Bacillota</taxon>
        <taxon>Bacilli</taxon>
        <taxon>Bacillales</taxon>
        <taxon>Alicyclobacillaceae</taxon>
        <taxon>Ferroacidibacillus</taxon>
    </lineage>
</organism>
<dbReference type="OrthoDB" id="2382365at2"/>